<keyword evidence="1" id="KW-1133">Transmembrane helix</keyword>
<reference evidence="2" key="1">
    <citation type="submission" date="2022-04" db="EMBL/GenBank/DDBJ databases">
        <title>Tomato heritable bacteria conferring resistance against bacterial wilt.</title>
        <authorList>
            <person name="Yin J."/>
        </authorList>
    </citation>
    <scope>NUCLEOTIDE SEQUENCE</scope>
    <source>
        <strain evidence="2">Cra20</strain>
    </source>
</reference>
<feature type="transmembrane region" description="Helical" evidence="1">
    <location>
        <begin position="48"/>
        <end position="66"/>
    </location>
</feature>
<sequence length="68" mass="7341">MKEVALMFCATVLFSVLLWWGARSGTIALGAGNVSRARRPMLYNFAKAILAGWIGLFALATIVAIARI</sequence>
<protein>
    <submittedName>
        <fullName evidence="2">Uncharacterized protein</fullName>
    </submittedName>
</protein>
<keyword evidence="1" id="KW-0812">Transmembrane</keyword>
<evidence type="ECO:0000256" key="1">
    <source>
        <dbReference type="SAM" id="Phobius"/>
    </source>
</evidence>
<proteinExistence type="predicted"/>
<gene>
    <name evidence="2" type="ORF">MZO42_11075</name>
</gene>
<organism evidence="2">
    <name type="scientific">Sphingomonas psychrotolerans</name>
    <dbReference type="NCBI Taxonomy" id="1327635"/>
    <lineage>
        <taxon>Bacteria</taxon>
        <taxon>Pseudomonadati</taxon>
        <taxon>Pseudomonadota</taxon>
        <taxon>Alphaproteobacteria</taxon>
        <taxon>Sphingomonadales</taxon>
        <taxon>Sphingomonadaceae</taxon>
        <taxon>Sphingomonas</taxon>
    </lineage>
</organism>
<accession>A0ABU3N3X8</accession>
<dbReference type="EMBL" id="JALMLT010000002">
    <property type="protein sequence ID" value="MDT8759239.1"/>
    <property type="molecule type" value="Genomic_DNA"/>
</dbReference>
<name>A0ABU3N3X8_9SPHN</name>
<evidence type="ECO:0000313" key="2">
    <source>
        <dbReference type="EMBL" id="MDT8759239.1"/>
    </source>
</evidence>
<keyword evidence="1" id="KW-0472">Membrane</keyword>
<comment type="caution">
    <text evidence="2">The sequence shown here is derived from an EMBL/GenBank/DDBJ whole genome shotgun (WGS) entry which is preliminary data.</text>
</comment>